<reference evidence="1" key="1">
    <citation type="thesis" date="2021" institute="BYU ScholarsArchive" country="Provo, UT, USA">
        <title>Applications of and Algorithms for Genome Assembly and Genomic Analyses with an Emphasis on Marine Teleosts.</title>
        <authorList>
            <person name="Pickett B.D."/>
        </authorList>
    </citation>
    <scope>NUCLEOTIDE SEQUENCE</scope>
    <source>
        <strain evidence="1">HI-2016</strain>
    </source>
</reference>
<organism evidence="1 2">
    <name type="scientific">Albula glossodonta</name>
    <name type="common">roundjaw bonefish</name>
    <dbReference type="NCBI Taxonomy" id="121402"/>
    <lineage>
        <taxon>Eukaryota</taxon>
        <taxon>Metazoa</taxon>
        <taxon>Chordata</taxon>
        <taxon>Craniata</taxon>
        <taxon>Vertebrata</taxon>
        <taxon>Euteleostomi</taxon>
        <taxon>Actinopterygii</taxon>
        <taxon>Neopterygii</taxon>
        <taxon>Teleostei</taxon>
        <taxon>Albuliformes</taxon>
        <taxon>Albulidae</taxon>
        <taxon>Albula</taxon>
    </lineage>
</organism>
<dbReference type="GO" id="GO:0005096">
    <property type="term" value="F:GTPase activator activity"/>
    <property type="evidence" value="ECO:0007669"/>
    <property type="project" value="InterPro"/>
</dbReference>
<proteinExistence type="predicted"/>
<evidence type="ECO:0000313" key="2">
    <source>
        <dbReference type="Proteomes" id="UP000824540"/>
    </source>
</evidence>
<dbReference type="Proteomes" id="UP000824540">
    <property type="component" value="Unassembled WGS sequence"/>
</dbReference>
<comment type="caution">
    <text evidence="1">The sequence shown here is derived from an EMBL/GenBank/DDBJ whole genome shotgun (WGS) entry which is preliminary data.</text>
</comment>
<dbReference type="GO" id="GO:0016020">
    <property type="term" value="C:membrane"/>
    <property type="evidence" value="ECO:0007669"/>
    <property type="project" value="TreeGrafter"/>
</dbReference>
<dbReference type="PANTHER" id="PTHR23182:SF3">
    <property type="entry name" value="BREAKPOINT CLUSTER REGION PROTEIN"/>
    <property type="match status" value="1"/>
</dbReference>
<keyword evidence="2" id="KW-1185">Reference proteome</keyword>
<sequence>MSEAQAGEGTADKTCGQFLGSCSLEGEEDGGTNKPAGTGARLWGRVRNTILRQKLDPQTLQGKDWQRTVISMNGIEVKLSMKFTSREFSLKRMPSRKQTGVFGVKIGVVTK</sequence>
<name>A0A8T2PTS7_9TELE</name>
<accession>A0A8T2PTS7</accession>
<gene>
    <name evidence="1" type="ORF">JZ751_001371</name>
</gene>
<dbReference type="AlphaFoldDB" id="A0A8T2PTS7"/>
<protein>
    <submittedName>
        <fullName evidence="1">Uncharacterized protein</fullName>
    </submittedName>
</protein>
<dbReference type="PANTHER" id="PTHR23182">
    <property type="entry name" value="BREAKPOINT CLUSTER REGION PROTEIN BCR"/>
    <property type="match status" value="1"/>
</dbReference>
<dbReference type="InterPro" id="IPR037769">
    <property type="entry name" value="Abr/Bcr"/>
</dbReference>
<dbReference type="EMBL" id="JAFBMS010000002">
    <property type="protein sequence ID" value="KAG9354658.1"/>
    <property type="molecule type" value="Genomic_DNA"/>
</dbReference>
<evidence type="ECO:0000313" key="1">
    <source>
        <dbReference type="EMBL" id="KAG9354658.1"/>
    </source>
</evidence>
<dbReference type="OrthoDB" id="79452at2759"/>